<evidence type="ECO:0000256" key="5">
    <source>
        <dbReference type="ARBA" id="ARBA00022989"/>
    </source>
</evidence>
<dbReference type="AlphaFoldDB" id="A0A443NV60"/>
<evidence type="ECO:0000256" key="2">
    <source>
        <dbReference type="ARBA" id="ARBA00022448"/>
    </source>
</evidence>
<proteinExistence type="predicted"/>
<feature type="transmembrane region" description="Helical" evidence="8">
    <location>
        <begin position="430"/>
        <end position="451"/>
    </location>
</feature>
<feature type="compositionally biased region" description="Basic and acidic residues" evidence="7">
    <location>
        <begin position="478"/>
        <end position="491"/>
    </location>
</feature>
<comment type="caution">
    <text evidence="10">The sequence shown here is derived from an EMBL/GenBank/DDBJ whole genome shotgun (WGS) entry which is preliminary data.</text>
</comment>
<evidence type="ECO:0000256" key="6">
    <source>
        <dbReference type="ARBA" id="ARBA00023136"/>
    </source>
</evidence>
<evidence type="ECO:0000313" key="10">
    <source>
        <dbReference type="EMBL" id="RWR82382.1"/>
    </source>
</evidence>
<dbReference type="EMBL" id="QPKB01000004">
    <property type="protein sequence ID" value="RWR82382.1"/>
    <property type="molecule type" value="Genomic_DNA"/>
</dbReference>
<feature type="transmembrane region" description="Helical" evidence="8">
    <location>
        <begin position="323"/>
        <end position="347"/>
    </location>
</feature>
<dbReference type="GO" id="GO:0006865">
    <property type="term" value="P:amino acid transport"/>
    <property type="evidence" value="ECO:0007669"/>
    <property type="project" value="UniProtKB-KW"/>
</dbReference>
<sequence length="586" mass="63453">MGTLSTDPTGAERQQEESRLQPSPLFPTPSPLEPQSQKLDAGALFVLKSKGSWLHCGYHLTTSIVAPALLSLPFAFAALGWVAGVLCLIVGALVTFYSYNLLSLVLEHHAQLGQRHLRFRDMAEHILGPKWGRFYVGPIQFAVCYGAVVGCTLLGGQSMKFIYVLLRPNGSMKLYEFVIIFGLLMLVLAQVPSFHSLRHINLISLVLSLAYSACATAGAVYVGNSSKAPNRDYSLSSDGANRLFGIFNAIAIIATTYGNGIIPEIQATLAPPVKGKMFKGLCVCYTVVTATFFSVAISGYWAFGNQAAGTVLSNFLVDGKSLVPKWFLLMTNVFTLLQVSAVGVVYLQPMNEVLERAFGDATSDQFSLRNAVPRLFCRSLAVVIATIVAAMLPFFGDINSVIGAFGFMPLDFVLPVIFYNVTFKPSKRSLLFWGNTTIAVVFSVLGVIAAVSSVRQITLDAKTYRLFANEMEIPCSRDSTREEKMEEESKLKPSPAPSALDTQSPDQKLDAGALFVLEFMGTLWVSSDYCHCRPSSTESANCVGLIGLGLGNFVVDHRSTSNFLFLQPPLFSAGTSCQTGSTTSSI</sequence>
<dbReference type="OrthoDB" id="40134at2759"/>
<evidence type="ECO:0000259" key="9">
    <source>
        <dbReference type="Pfam" id="PF01490"/>
    </source>
</evidence>
<dbReference type="PANTHER" id="PTHR48017">
    <property type="entry name" value="OS05G0424000 PROTEIN-RELATED"/>
    <property type="match status" value="1"/>
</dbReference>
<feature type="transmembrane region" description="Helical" evidence="8">
    <location>
        <begin position="74"/>
        <end position="99"/>
    </location>
</feature>
<protein>
    <submittedName>
        <fullName evidence="10">GABA transporter 1</fullName>
    </submittedName>
</protein>
<feature type="region of interest" description="Disordered" evidence="7">
    <location>
        <begin position="477"/>
        <end position="505"/>
    </location>
</feature>
<keyword evidence="3 8" id="KW-0812">Transmembrane</keyword>
<evidence type="ECO:0000256" key="3">
    <source>
        <dbReference type="ARBA" id="ARBA00022692"/>
    </source>
</evidence>
<dbReference type="Pfam" id="PF01490">
    <property type="entry name" value="Aa_trans"/>
    <property type="match status" value="1"/>
</dbReference>
<name>A0A443NV60_9MAGN</name>
<keyword evidence="2" id="KW-0813">Transport</keyword>
<gene>
    <name evidence="10" type="ORF">CKAN_01109800</name>
</gene>
<feature type="transmembrane region" description="Helical" evidence="8">
    <location>
        <begin position="175"/>
        <end position="195"/>
    </location>
</feature>
<evidence type="ECO:0000256" key="8">
    <source>
        <dbReference type="SAM" id="Phobius"/>
    </source>
</evidence>
<keyword evidence="4" id="KW-0029">Amino-acid transport</keyword>
<feature type="region of interest" description="Disordered" evidence="7">
    <location>
        <begin position="1"/>
        <end position="34"/>
    </location>
</feature>
<feature type="domain" description="Amino acid transporter transmembrane" evidence="9">
    <location>
        <begin position="50"/>
        <end position="456"/>
    </location>
</feature>
<accession>A0A443NV60</accession>
<organism evidence="10 11">
    <name type="scientific">Cinnamomum micranthum f. kanehirae</name>
    <dbReference type="NCBI Taxonomy" id="337451"/>
    <lineage>
        <taxon>Eukaryota</taxon>
        <taxon>Viridiplantae</taxon>
        <taxon>Streptophyta</taxon>
        <taxon>Embryophyta</taxon>
        <taxon>Tracheophyta</taxon>
        <taxon>Spermatophyta</taxon>
        <taxon>Magnoliopsida</taxon>
        <taxon>Magnoliidae</taxon>
        <taxon>Laurales</taxon>
        <taxon>Lauraceae</taxon>
        <taxon>Cinnamomum</taxon>
    </lineage>
</organism>
<reference evidence="10 11" key="1">
    <citation type="journal article" date="2019" name="Nat. Plants">
        <title>Stout camphor tree genome fills gaps in understanding of flowering plant genome evolution.</title>
        <authorList>
            <person name="Chaw S.M."/>
            <person name="Liu Y.C."/>
            <person name="Wu Y.W."/>
            <person name="Wang H.Y."/>
            <person name="Lin C.I."/>
            <person name="Wu C.S."/>
            <person name="Ke H.M."/>
            <person name="Chang L.Y."/>
            <person name="Hsu C.Y."/>
            <person name="Yang H.T."/>
            <person name="Sudianto E."/>
            <person name="Hsu M.H."/>
            <person name="Wu K.P."/>
            <person name="Wang L.N."/>
            <person name="Leebens-Mack J.H."/>
            <person name="Tsai I.J."/>
        </authorList>
    </citation>
    <scope>NUCLEOTIDE SEQUENCE [LARGE SCALE GENOMIC DNA]</scope>
    <source>
        <strain evidence="11">cv. Chaw 1501</strain>
        <tissue evidence="10">Young leaves</tissue>
    </source>
</reference>
<feature type="transmembrane region" description="Helical" evidence="8">
    <location>
        <begin position="375"/>
        <end position="395"/>
    </location>
</feature>
<dbReference type="STRING" id="337451.A0A443NV60"/>
<feature type="transmembrane region" description="Helical" evidence="8">
    <location>
        <begin position="282"/>
        <end position="303"/>
    </location>
</feature>
<feature type="transmembrane region" description="Helical" evidence="8">
    <location>
        <begin position="401"/>
        <end position="423"/>
    </location>
</feature>
<evidence type="ECO:0000313" key="11">
    <source>
        <dbReference type="Proteomes" id="UP000283530"/>
    </source>
</evidence>
<dbReference type="InterPro" id="IPR013057">
    <property type="entry name" value="AA_transpt_TM"/>
</dbReference>
<feature type="transmembrane region" description="Helical" evidence="8">
    <location>
        <begin position="202"/>
        <end position="223"/>
    </location>
</feature>
<evidence type="ECO:0000256" key="1">
    <source>
        <dbReference type="ARBA" id="ARBA00004370"/>
    </source>
</evidence>
<comment type="subcellular location">
    <subcellularLocation>
        <location evidence="1">Membrane</location>
    </subcellularLocation>
</comment>
<evidence type="ECO:0000256" key="4">
    <source>
        <dbReference type="ARBA" id="ARBA00022970"/>
    </source>
</evidence>
<keyword evidence="5 8" id="KW-1133">Transmembrane helix</keyword>
<keyword evidence="11" id="KW-1185">Reference proteome</keyword>
<dbReference type="GO" id="GO:0016020">
    <property type="term" value="C:membrane"/>
    <property type="evidence" value="ECO:0007669"/>
    <property type="project" value="UniProtKB-SubCell"/>
</dbReference>
<keyword evidence="6 8" id="KW-0472">Membrane</keyword>
<dbReference type="Proteomes" id="UP000283530">
    <property type="component" value="Unassembled WGS sequence"/>
</dbReference>
<feature type="transmembrane region" description="Helical" evidence="8">
    <location>
        <begin position="243"/>
        <end position="262"/>
    </location>
</feature>
<feature type="transmembrane region" description="Helical" evidence="8">
    <location>
        <begin position="134"/>
        <end position="155"/>
    </location>
</feature>
<evidence type="ECO:0000256" key="7">
    <source>
        <dbReference type="SAM" id="MobiDB-lite"/>
    </source>
</evidence>